<dbReference type="Proteomes" id="UP000631114">
    <property type="component" value="Unassembled WGS sequence"/>
</dbReference>
<protein>
    <recommendedName>
        <fullName evidence="3">Dynein light chain</fullName>
    </recommendedName>
</protein>
<evidence type="ECO:0000313" key="2">
    <source>
        <dbReference type="Proteomes" id="UP000631114"/>
    </source>
</evidence>
<sequence length="176" mass="20134">MDIQGKQRRGTMSFFYNSGAGNRTPVVDLAKKAKKPLSRLLWGLRKPKVQNNQEIENHAIIKENEQVKKLVEARKSMSHIETNLTSVATFLHVKVLAVDMPGYMQVHAFRSARRTFDSLENFSSKHMAYNIKKTYKLTKDIEFEPLGKRLKGSKPLGKINWVENSSLSRRHGQPPS</sequence>
<name>A0A835I996_9MAGN</name>
<gene>
    <name evidence="1" type="ORF">IFM89_000449</name>
</gene>
<evidence type="ECO:0008006" key="3">
    <source>
        <dbReference type="Google" id="ProtNLM"/>
    </source>
</evidence>
<accession>A0A835I996</accession>
<evidence type="ECO:0000313" key="1">
    <source>
        <dbReference type="EMBL" id="KAF9612527.1"/>
    </source>
</evidence>
<keyword evidence="2" id="KW-1185">Reference proteome</keyword>
<reference evidence="1 2" key="1">
    <citation type="submission" date="2020-10" db="EMBL/GenBank/DDBJ databases">
        <title>The Coptis chinensis genome and diversification of protoberbering-type alkaloids.</title>
        <authorList>
            <person name="Wang B."/>
            <person name="Shu S."/>
            <person name="Song C."/>
            <person name="Liu Y."/>
        </authorList>
    </citation>
    <scope>NUCLEOTIDE SEQUENCE [LARGE SCALE GENOMIC DNA]</scope>
    <source>
        <strain evidence="1">HL-2020</strain>
        <tissue evidence="1">Leaf</tissue>
    </source>
</reference>
<proteinExistence type="predicted"/>
<comment type="caution">
    <text evidence="1">The sequence shown here is derived from an EMBL/GenBank/DDBJ whole genome shotgun (WGS) entry which is preliminary data.</text>
</comment>
<dbReference type="OrthoDB" id="10033309at2759"/>
<dbReference type="AlphaFoldDB" id="A0A835I996"/>
<dbReference type="EMBL" id="JADFTS010000003">
    <property type="protein sequence ID" value="KAF9612527.1"/>
    <property type="molecule type" value="Genomic_DNA"/>
</dbReference>
<organism evidence="1 2">
    <name type="scientific">Coptis chinensis</name>
    <dbReference type="NCBI Taxonomy" id="261450"/>
    <lineage>
        <taxon>Eukaryota</taxon>
        <taxon>Viridiplantae</taxon>
        <taxon>Streptophyta</taxon>
        <taxon>Embryophyta</taxon>
        <taxon>Tracheophyta</taxon>
        <taxon>Spermatophyta</taxon>
        <taxon>Magnoliopsida</taxon>
        <taxon>Ranunculales</taxon>
        <taxon>Ranunculaceae</taxon>
        <taxon>Coptidoideae</taxon>
        <taxon>Coptis</taxon>
    </lineage>
</organism>